<dbReference type="STRING" id="530564.Psta_1445"/>
<dbReference type="Pfam" id="PF01943">
    <property type="entry name" value="Polysacc_synt"/>
    <property type="match status" value="1"/>
</dbReference>
<dbReference type="KEGG" id="psl:Psta_1445"/>
<dbReference type="eggNOG" id="COG2244">
    <property type="taxonomic scope" value="Bacteria"/>
</dbReference>
<evidence type="ECO:0000256" key="2">
    <source>
        <dbReference type="ARBA" id="ARBA00022475"/>
    </source>
</evidence>
<feature type="transmembrane region" description="Helical" evidence="6">
    <location>
        <begin position="200"/>
        <end position="221"/>
    </location>
</feature>
<evidence type="ECO:0000256" key="4">
    <source>
        <dbReference type="ARBA" id="ARBA00022989"/>
    </source>
</evidence>
<gene>
    <name evidence="7" type="ordered locus">Psta_1445</name>
</gene>
<dbReference type="EMBL" id="CP001848">
    <property type="protein sequence ID" value="ADB16120.1"/>
    <property type="molecule type" value="Genomic_DNA"/>
</dbReference>
<keyword evidence="3 6" id="KW-0812">Transmembrane</keyword>
<dbReference type="InterPro" id="IPR050833">
    <property type="entry name" value="Poly_Biosynth_Transport"/>
</dbReference>
<dbReference type="HOGENOM" id="CLU_022017_5_3_0"/>
<reference evidence="7 8" key="1">
    <citation type="journal article" date="2009" name="Stand. Genomic Sci.">
        <title>Complete genome sequence of Pirellula staleyi type strain (ATCC 27377).</title>
        <authorList>
            <person name="Clum A."/>
            <person name="Tindall B.J."/>
            <person name="Sikorski J."/>
            <person name="Ivanova N."/>
            <person name="Mavrommatis K."/>
            <person name="Lucas S."/>
            <person name="Glavina del Rio T."/>
            <person name="Nolan M."/>
            <person name="Chen F."/>
            <person name="Tice H."/>
            <person name="Pitluck S."/>
            <person name="Cheng J.F."/>
            <person name="Chertkov O."/>
            <person name="Brettin T."/>
            <person name="Han C."/>
            <person name="Detter J.C."/>
            <person name="Kuske C."/>
            <person name="Bruce D."/>
            <person name="Goodwin L."/>
            <person name="Ovchinikova G."/>
            <person name="Pati A."/>
            <person name="Mikhailova N."/>
            <person name="Chen A."/>
            <person name="Palaniappan K."/>
            <person name="Land M."/>
            <person name="Hauser L."/>
            <person name="Chang Y.J."/>
            <person name="Jeffries C.D."/>
            <person name="Chain P."/>
            <person name="Rohde M."/>
            <person name="Goker M."/>
            <person name="Bristow J."/>
            <person name="Eisen J.A."/>
            <person name="Markowitz V."/>
            <person name="Hugenholtz P."/>
            <person name="Kyrpides N.C."/>
            <person name="Klenk H.P."/>
            <person name="Lapidus A."/>
        </authorList>
    </citation>
    <scope>NUCLEOTIDE SEQUENCE [LARGE SCALE GENOMIC DNA]</scope>
    <source>
        <strain evidence="8">ATCC 27377 / DSM 6068 / ICPB 4128</strain>
    </source>
</reference>
<evidence type="ECO:0000256" key="6">
    <source>
        <dbReference type="SAM" id="Phobius"/>
    </source>
</evidence>
<evidence type="ECO:0000256" key="5">
    <source>
        <dbReference type="ARBA" id="ARBA00023136"/>
    </source>
</evidence>
<keyword evidence="4 6" id="KW-1133">Transmembrane helix</keyword>
<organism evidence="7 8">
    <name type="scientific">Pirellula staleyi (strain ATCC 27377 / DSM 6068 / ICPB 4128)</name>
    <name type="common">Pirella staleyi</name>
    <dbReference type="NCBI Taxonomy" id="530564"/>
    <lineage>
        <taxon>Bacteria</taxon>
        <taxon>Pseudomonadati</taxon>
        <taxon>Planctomycetota</taxon>
        <taxon>Planctomycetia</taxon>
        <taxon>Pirellulales</taxon>
        <taxon>Pirellulaceae</taxon>
        <taxon>Pirellula</taxon>
    </lineage>
</organism>
<evidence type="ECO:0000313" key="8">
    <source>
        <dbReference type="Proteomes" id="UP000001887"/>
    </source>
</evidence>
<accession>D2QX16</accession>
<dbReference type="Proteomes" id="UP000001887">
    <property type="component" value="Chromosome"/>
</dbReference>
<dbReference type="AlphaFoldDB" id="D2QX16"/>
<dbReference type="InterPro" id="IPR002797">
    <property type="entry name" value="Polysacc_synth"/>
</dbReference>
<keyword evidence="2" id="KW-1003">Cell membrane</keyword>
<feature type="transmembrane region" description="Helical" evidence="6">
    <location>
        <begin position="175"/>
        <end position="194"/>
    </location>
</feature>
<dbReference type="PANTHER" id="PTHR30250">
    <property type="entry name" value="PST FAMILY PREDICTED COLANIC ACID TRANSPORTER"/>
    <property type="match status" value="1"/>
</dbReference>
<dbReference type="OrthoDB" id="274704at2"/>
<dbReference type="PANTHER" id="PTHR30250:SF11">
    <property type="entry name" value="O-ANTIGEN TRANSPORTER-RELATED"/>
    <property type="match status" value="1"/>
</dbReference>
<feature type="transmembrane region" description="Helical" evidence="6">
    <location>
        <begin position="20"/>
        <end position="44"/>
    </location>
</feature>
<comment type="subcellular location">
    <subcellularLocation>
        <location evidence="1">Cell membrane</location>
        <topology evidence="1">Multi-pass membrane protein</topology>
    </subcellularLocation>
</comment>
<evidence type="ECO:0000313" key="7">
    <source>
        <dbReference type="EMBL" id="ADB16120.1"/>
    </source>
</evidence>
<feature type="transmembrane region" description="Helical" evidence="6">
    <location>
        <begin position="50"/>
        <end position="71"/>
    </location>
</feature>
<feature type="transmembrane region" description="Helical" evidence="6">
    <location>
        <begin position="98"/>
        <end position="119"/>
    </location>
</feature>
<feature type="transmembrane region" description="Helical" evidence="6">
    <location>
        <begin position="131"/>
        <end position="154"/>
    </location>
</feature>
<keyword evidence="8" id="KW-1185">Reference proteome</keyword>
<sequence length="489" mass="50921">MTTTVQPTTEPSAARGRLGALWVVGARVVGIGATLGGNILAARLLGPAEFGVYLVLSTIVAFGSILAMGGLNEAGLRLLGESLALGDGASARQVLRRVLKLGLVTSLVAAVVVSCAAAWVGPLPLVVRQSLLALVLLGVAMIALGWQQLSAELLRGLGDLRLASLFSGGQTGGPISNLLFLATTSTLLLCGASLSASELLGVMTASILATLPLALVGLLWIARRELAQVEASAKNNDTNSAAARDSAAALLSITGILLVIQILNFFNYQLDMWLAGITLSEVEVGLFGVAKRSMLLAQMPVQMAMYATMGQLPRLFAQGETRELEAVVRSSSSWAAIPSLAALALLLLFPTSILTLVFGGSFRDAAVILWPLAIGAAALVLAGNPTYVLVMMGRQREVLIVHLLATLLLAAGGYYGASTYGAVGLALAASASVTFQNGLLWWLARQQAGIWTHPGKLRFSLGKTSIPARTEVRSDTESNIAPLSRQPTH</sequence>
<dbReference type="GO" id="GO:0005886">
    <property type="term" value="C:plasma membrane"/>
    <property type="evidence" value="ECO:0007669"/>
    <property type="project" value="UniProtKB-SubCell"/>
</dbReference>
<evidence type="ECO:0000256" key="1">
    <source>
        <dbReference type="ARBA" id="ARBA00004651"/>
    </source>
</evidence>
<name>D2QX16_PIRSD</name>
<feature type="transmembrane region" description="Helical" evidence="6">
    <location>
        <begin position="398"/>
        <end position="417"/>
    </location>
</feature>
<protein>
    <submittedName>
        <fullName evidence="7">Polysaccharide biosynthesis protein</fullName>
    </submittedName>
</protein>
<feature type="transmembrane region" description="Helical" evidence="6">
    <location>
        <begin position="242"/>
        <end position="266"/>
    </location>
</feature>
<evidence type="ECO:0000256" key="3">
    <source>
        <dbReference type="ARBA" id="ARBA00022692"/>
    </source>
</evidence>
<proteinExistence type="predicted"/>
<feature type="transmembrane region" description="Helical" evidence="6">
    <location>
        <begin position="423"/>
        <end position="444"/>
    </location>
</feature>
<feature type="transmembrane region" description="Helical" evidence="6">
    <location>
        <begin position="340"/>
        <end position="362"/>
    </location>
</feature>
<keyword evidence="5 6" id="KW-0472">Membrane</keyword>
<feature type="transmembrane region" description="Helical" evidence="6">
    <location>
        <begin position="368"/>
        <end position="391"/>
    </location>
</feature>